<feature type="compositionally biased region" description="Basic and acidic residues" evidence="7">
    <location>
        <begin position="90"/>
        <end position="102"/>
    </location>
</feature>
<proteinExistence type="predicted"/>
<keyword evidence="5" id="KW-0804">Transcription</keyword>
<dbReference type="PANTHER" id="PTHR46077:SF1">
    <property type="entry name" value="TOP1 BINDING ARGININE_SERINE RICH PROTEIN, E3 UBIQUITIN LIGASE"/>
    <property type="match status" value="1"/>
</dbReference>
<evidence type="ECO:0000313" key="10">
    <source>
        <dbReference type="Proteomes" id="UP001338125"/>
    </source>
</evidence>
<evidence type="ECO:0000256" key="2">
    <source>
        <dbReference type="ARBA" id="ARBA00012483"/>
    </source>
</evidence>
<feature type="region of interest" description="Disordered" evidence="7">
    <location>
        <begin position="86"/>
        <end position="146"/>
    </location>
</feature>
<gene>
    <name evidence="9" type="ORF">PT974_03946</name>
</gene>
<organism evidence="9 10">
    <name type="scientific">Cladobotryum mycophilum</name>
    <dbReference type="NCBI Taxonomy" id="491253"/>
    <lineage>
        <taxon>Eukaryota</taxon>
        <taxon>Fungi</taxon>
        <taxon>Dikarya</taxon>
        <taxon>Ascomycota</taxon>
        <taxon>Pezizomycotina</taxon>
        <taxon>Sordariomycetes</taxon>
        <taxon>Hypocreomycetidae</taxon>
        <taxon>Hypocreales</taxon>
        <taxon>Hypocreaceae</taxon>
        <taxon>Cladobotryum</taxon>
    </lineage>
</organism>
<feature type="compositionally biased region" description="Basic and acidic residues" evidence="7">
    <location>
        <begin position="339"/>
        <end position="349"/>
    </location>
</feature>
<dbReference type="PROSITE" id="PS50089">
    <property type="entry name" value="ZF_RING_2"/>
    <property type="match status" value="1"/>
</dbReference>
<protein>
    <recommendedName>
        <fullName evidence="2">RING-type E3 ubiquitin transferase</fullName>
        <ecNumber evidence="2">2.3.2.27</ecNumber>
    </recommendedName>
</protein>
<keyword evidence="4" id="KW-0805">Transcription regulation</keyword>
<name>A0ABR0SUD6_9HYPO</name>
<dbReference type="PANTHER" id="PTHR46077">
    <property type="entry name" value="E3 UBIQUITIN-PROTEIN LIGASE TOPORS"/>
    <property type="match status" value="1"/>
</dbReference>
<dbReference type="SMART" id="SM00184">
    <property type="entry name" value="RING"/>
    <property type="match status" value="1"/>
</dbReference>
<keyword evidence="10" id="KW-1185">Reference proteome</keyword>
<dbReference type="Proteomes" id="UP001338125">
    <property type="component" value="Unassembled WGS sequence"/>
</dbReference>
<feature type="compositionally biased region" description="Polar residues" evidence="7">
    <location>
        <begin position="105"/>
        <end position="118"/>
    </location>
</feature>
<dbReference type="Gene3D" id="3.30.40.10">
    <property type="entry name" value="Zinc/RING finger domain, C3HC4 (zinc finger)"/>
    <property type="match status" value="1"/>
</dbReference>
<keyword evidence="6" id="KW-0863">Zinc-finger</keyword>
<dbReference type="SUPFAM" id="SSF57850">
    <property type="entry name" value="RING/U-box"/>
    <property type="match status" value="1"/>
</dbReference>
<evidence type="ECO:0000313" key="9">
    <source>
        <dbReference type="EMBL" id="KAK5995537.1"/>
    </source>
</evidence>
<comment type="caution">
    <text evidence="9">The sequence shown here is derived from an EMBL/GenBank/DDBJ whole genome shotgun (WGS) entry which is preliminary data.</text>
</comment>
<dbReference type="EC" id="2.3.2.27" evidence="2"/>
<feature type="region of interest" description="Disordered" evidence="7">
    <location>
        <begin position="298"/>
        <end position="361"/>
    </location>
</feature>
<keyword evidence="6" id="KW-0479">Metal-binding</keyword>
<evidence type="ECO:0000256" key="7">
    <source>
        <dbReference type="SAM" id="MobiDB-lite"/>
    </source>
</evidence>
<keyword evidence="3" id="KW-0808">Transferase</keyword>
<dbReference type="InterPro" id="IPR013083">
    <property type="entry name" value="Znf_RING/FYVE/PHD"/>
</dbReference>
<dbReference type="Pfam" id="PF13639">
    <property type="entry name" value="zf-RING_2"/>
    <property type="match status" value="1"/>
</dbReference>
<evidence type="ECO:0000256" key="4">
    <source>
        <dbReference type="ARBA" id="ARBA00023015"/>
    </source>
</evidence>
<keyword evidence="6" id="KW-0862">Zinc</keyword>
<evidence type="ECO:0000256" key="3">
    <source>
        <dbReference type="ARBA" id="ARBA00022679"/>
    </source>
</evidence>
<feature type="compositionally biased region" description="Basic and acidic residues" evidence="7">
    <location>
        <begin position="315"/>
        <end position="329"/>
    </location>
</feature>
<sequence>MERSLHNGKENENENLKRRVLQSTLEEVAARDEPSTDCCVICLEGISEPCELLPCGHHNFDYLCLISWLYETPLCPLCKASASKVLHGPPDNRKTTPIEPKPKRSQSSPHTATSSYSHIYNGRPRPPFRRRRERPHREHESEGGGLEAIGARRREIYIHKRYSKHVGSNRLSRYQELTPAMFCSDDDLVSRARMFVRRELQVFSFLTLDETGAAIGRAEDSQDRTATERRRANNAEFLLEYIIAILKSVDIMGSAGQAEDMLSDFLGRDNTKLFWHELRAWLRSPYTKLEDWDRAVQYDPVDKGPEDSDTQSPQDRNRRLNDRYRRGGDYYRPTSSSRAQERGRSSRHEPYRRRGNVETRA</sequence>
<dbReference type="EMBL" id="JAVFKD010000004">
    <property type="protein sequence ID" value="KAK5995537.1"/>
    <property type="molecule type" value="Genomic_DNA"/>
</dbReference>
<feature type="domain" description="RING-type" evidence="8">
    <location>
        <begin position="39"/>
        <end position="79"/>
    </location>
</feature>
<evidence type="ECO:0000256" key="1">
    <source>
        <dbReference type="ARBA" id="ARBA00000900"/>
    </source>
</evidence>
<dbReference type="InterPro" id="IPR001841">
    <property type="entry name" value="Znf_RING"/>
</dbReference>
<evidence type="ECO:0000256" key="5">
    <source>
        <dbReference type="ARBA" id="ARBA00023163"/>
    </source>
</evidence>
<accession>A0ABR0SUD6</accession>
<comment type="catalytic activity">
    <reaction evidence="1">
        <text>S-ubiquitinyl-[E2 ubiquitin-conjugating enzyme]-L-cysteine + [acceptor protein]-L-lysine = [E2 ubiquitin-conjugating enzyme]-L-cysteine + N(6)-ubiquitinyl-[acceptor protein]-L-lysine.</text>
        <dbReference type="EC" id="2.3.2.27"/>
    </reaction>
</comment>
<evidence type="ECO:0000259" key="8">
    <source>
        <dbReference type="PROSITE" id="PS50089"/>
    </source>
</evidence>
<reference evidence="9 10" key="1">
    <citation type="submission" date="2024-01" db="EMBL/GenBank/DDBJ databases">
        <title>Complete genome of Cladobotryum mycophilum ATHUM6906.</title>
        <authorList>
            <person name="Christinaki A.C."/>
            <person name="Myridakis A.I."/>
            <person name="Kouvelis V.N."/>
        </authorList>
    </citation>
    <scope>NUCLEOTIDE SEQUENCE [LARGE SCALE GENOMIC DNA]</scope>
    <source>
        <strain evidence="9 10">ATHUM6906</strain>
    </source>
</reference>
<evidence type="ECO:0000256" key="6">
    <source>
        <dbReference type="PROSITE-ProRule" id="PRU00175"/>
    </source>
</evidence>